<dbReference type="AlphaFoldDB" id="A0A1S3F923"/>
<dbReference type="InParanoid" id="A0A1S3F923"/>
<dbReference type="KEGG" id="dord:105986422"/>
<keyword evidence="1" id="KW-0732">Signal</keyword>
<reference evidence="4" key="1">
    <citation type="submission" date="2025-08" db="UniProtKB">
        <authorList>
            <consortium name="RefSeq"/>
        </authorList>
    </citation>
    <scope>IDENTIFICATION</scope>
    <source>
        <tissue evidence="4">Kidney</tissue>
    </source>
</reference>
<name>A0A1S3F923_DIPOR</name>
<evidence type="ECO:0000313" key="3">
    <source>
        <dbReference type="Proteomes" id="UP000081671"/>
    </source>
</evidence>
<feature type="domain" description="MGAT4 conserved region" evidence="2">
    <location>
        <begin position="151"/>
        <end position="396"/>
    </location>
</feature>
<accession>A0A1S3F923</accession>
<dbReference type="STRING" id="10020.ENSDORP00000023243"/>
<sequence>MRLVVRAVLVAVRAVSPFPGSFTKTQPKGTKTALKGGESLGENEGGVIDQNNFNGFHWSIFIVTNTPSTIFILFNSLFGEMALHSGKRRSDSNSCCWLSTLHQFRWRSILVTASLIALGVFLEKVNKTAEHSVLEKEKIIGQIIQEQMNSEIKNHLDTFKEMQKTFPLFKHANYTLLAGAPPWKKKLLTVGIASAQSSHGNYLLDTLKSLFQASSKYELEHPLVLVLLSDSDPQWLSQTVAKISNLFTWFIETQELLVVHGLLHGSLVRTVDDGSPCGELYSKQRADFALLMNFANNLSDYFLLLEDNVYCTSGFVSTIYRTLAAWEDLPWVILEFSRLSISGRVFHTSDLPRLISFFFLFPMDTPTYLLLSEFRLLLNQNVPIHFSSSIFYRLTGYLESERACFPVEQAVVFRNPDNPVGVVVSNMIPAVSYMPYYAYILNQDHFIGVEVWEGNFLTVILDKPHKILRVAVLTGSEENGMYHLQKAHVLLGSGLTEEPMHCTQYTLLGPLVKGNLDQRVFYEEDSVEELSCIQLLVLAPQESLLLIRQIKVWTEKEN</sequence>
<dbReference type="PANTHER" id="PTHR12062:SF32">
    <property type="entry name" value="MGAT4 FAMILY, MEMBER F"/>
    <property type="match status" value="1"/>
</dbReference>
<dbReference type="OrthoDB" id="2016523at2759"/>
<evidence type="ECO:0000313" key="4">
    <source>
        <dbReference type="RefSeq" id="XP_012872770.1"/>
    </source>
</evidence>
<feature type="signal peptide" evidence="1">
    <location>
        <begin position="1"/>
        <end position="17"/>
    </location>
</feature>
<evidence type="ECO:0000256" key="1">
    <source>
        <dbReference type="SAM" id="SignalP"/>
    </source>
</evidence>
<dbReference type="Proteomes" id="UP000081671">
    <property type="component" value="Unplaced"/>
</dbReference>
<dbReference type="GO" id="GO:0006487">
    <property type="term" value="P:protein N-linked glycosylation"/>
    <property type="evidence" value="ECO:0007669"/>
    <property type="project" value="TreeGrafter"/>
</dbReference>
<dbReference type="GO" id="GO:0008375">
    <property type="term" value="F:acetylglucosaminyltransferase activity"/>
    <property type="evidence" value="ECO:0007669"/>
    <property type="project" value="TreeGrafter"/>
</dbReference>
<dbReference type="GeneID" id="105986422"/>
<feature type="chain" id="PRO_5010356564" evidence="1">
    <location>
        <begin position="18"/>
        <end position="558"/>
    </location>
</feature>
<dbReference type="InterPro" id="IPR006759">
    <property type="entry name" value="Glyco_transf_54"/>
</dbReference>
<proteinExistence type="predicted"/>
<evidence type="ECO:0000259" key="2">
    <source>
        <dbReference type="Pfam" id="PF04666"/>
    </source>
</evidence>
<dbReference type="RefSeq" id="XP_012872770.1">
    <property type="nucleotide sequence ID" value="XM_013017316.1"/>
</dbReference>
<keyword evidence="3" id="KW-1185">Reference proteome</keyword>
<dbReference type="Pfam" id="PF04666">
    <property type="entry name" value="MGAT4_cons"/>
    <property type="match status" value="1"/>
</dbReference>
<organism evidence="3 4">
    <name type="scientific">Dipodomys ordii</name>
    <name type="common">Ord's kangaroo rat</name>
    <dbReference type="NCBI Taxonomy" id="10020"/>
    <lineage>
        <taxon>Eukaryota</taxon>
        <taxon>Metazoa</taxon>
        <taxon>Chordata</taxon>
        <taxon>Craniata</taxon>
        <taxon>Vertebrata</taxon>
        <taxon>Euteleostomi</taxon>
        <taxon>Mammalia</taxon>
        <taxon>Eutheria</taxon>
        <taxon>Euarchontoglires</taxon>
        <taxon>Glires</taxon>
        <taxon>Rodentia</taxon>
        <taxon>Castorimorpha</taxon>
        <taxon>Heteromyidae</taxon>
        <taxon>Dipodomyinae</taxon>
        <taxon>Dipodomys</taxon>
    </lineage>
</organism>
<dbReference type="PANTHER" id="PTHR12062">
    <property type="entry name" value="N-ACETYLGLUCOSAMINYLTRANSFERASE VI"/>
    <property type="match status" value="1"/>
</dbReference>
<gene>
    <name evidence="4" type="primary">LOC105986422</name>
</gene>
<protein>
    <submittedName>
        <fullName evidence="4">Alpha-1,3-mannosyl-glycoprotein 4-beta-N-acetylglucosaminyltransferase-like protein MGAT4E</fullName>
    </submittedName>
</protein>
<dbReference type="InterPro" id="IPR057279">
    <property type="entry name" value="MGAT4"/>
</dbReference>